<keyword evidence="4" id="KW-0653">Protein transport</keyword>
<feature type="domain" description="Vps52 coiled-coil" evidence="6">
    <location>
        <begin position="3"/>
        <end position="153"/>
    </location>
</feature>
<comment type="similarity">
    <text evidence="2">Belongs to the VPS52 family.</text>
</comment>
<proteinExistence type="inferred from homology"/>
<evidence type="ECO:0000256" key="1">
    <source>
        <dbReference type="ARBA" id="ARBA00004601"/>
    </source>
</evidence>
<dbReference type="InParanoid" id="A0A0C3AV47"/>
<dbReference type="GO" id="GO:0042147">
    <property type="term" value="P:retrograde transport, endosome to Golgi"/>
    <property type="evidence" value="ECO:0007669"/>
    <property type="project" value="TreeGrafter"/>
</dbReference>
<evidence type="ECO:0008006" key="10">
    <source>
        <dbReference type="Google" id="ProtNLM"/>
    </source>
</evidence>
<dbReference type="GO" id="GO:0005829">
    <property type="term" value="C:cytosol"/>
    <property type="evidence" value="ECO:0007669"/>
    <property type="project" value="GOC"/>
</dbReference>
<evidence type="ECO:0000313" key="8">
    <source>
        <dbReference type="EMBL" id="KIM68837.1"/>
    </source>
</evidence>
<organism evidence="8 9">
    <name type="scientific">Scleroderma citrinum Foug A</name>
    <dbReference type="NCBI Taxonomy" id="1036808"/>
    <lineage>
        <taxon>Eukaryota</taxon>
        <taxon>Fungi</taxon>
        <taxon>Dikarya</taxon>
        <taxon>Basidiomycota</taxon>
        <taxon>Agaricomycotina</taxon>
        <taxon>Agaricomycetes</taxon>
        <taxon>Agaricomycetidae</taxon>
        <taxon>Boletales</taxon>
        <taxon>Sclerodermatineae</taxon>
        <taxon>Sclerodermataceae</taxon>
        <taxon>Scleroderma</taxon>
    </lineage>
</organism>
<evidence type="ECO:0000313" key="9">
    <source>
        <dbReference type="Proteomes" id="UP000053989"/>
    </source>
</evidence>
<sequence length="547" mass="61745">MNLLDSLETFLSTFQKDLSSVSGQISELQHRSKDIDRRLKSRQRIEKPLSKLVSELAIPPTLTLTILDTEVGEPWIPVIIDFERRLETLKARARVKAARDLGDLSEGLRIVATTKLRVFFLALLRPIKESMTTNIQVLQSSVYLKYRPLFSFLQRQAGPVAKEIQSSYIAAARAYYETGFRRYIRSLGWLRSKVTEKFEDLVSISGQNGSVRMDHERMAYAKLDGSSVVLAYMADDKTHKEPLEALLRSLFLVLMDNATAEYPFITSFFSVEPLTLGDGLEFSPALLSPDYSAFDDKRSISGSESRTEVASPGVCAGHHDLGRLVNMDKSARNELVHLWKQVFDPVLEYTKTFLASVMEPAPLAVPLLTMIRLTEAILAEVQKRQCSPLETFFFAIRMELWPVFQKVMSENCDSLKKVAEKSTGYFGKTNPTTDAMVANICHSYIVMFQSFVLLTSQAEETMIFSNLFRLQQELDKLILRHTAFITDPIARAAKQSSIYEILLQGLIKGTHLSSHPKGQKELGYWAEKEKAARQIILSAGNSGKFTR</sequence>
<dbReference type="FunCoup" id="A0A0C3AV47">
    <property type="interactions" value="490"/>
</dbReference>
<gene>
    <name evidence="8" type="ORF">SCLCIDRAFT_1209042</name>
</gene>
<dbReference type="EMBL" id="KN822008">
    <property type="protein sequence ID" value="KIM68837.1"/>
    <property type="molecule type" value="Genomic_DNA"/>
</dbReference>
<dbReference type="OrthoDB" id="19482at2759"/>
<dbReference type="STRING" id="1036808.A0A0C3AV47"/>
<dbReference type="GO" id="GO:0019905">
    <property type="term" value="F:syntaxin binding"/>
    <property type="evidence" value="ECO:0007669"/>
    <property type="project" value="TreeGrafter"/>
</dbReference>
<dbReference type="GO" id="GO:0006896">
    <property type="term" value="P:Golgi to vacuole transport"/>
    <property type="evidence" value="ECO:0007669"/>
    <property type="project" value="TreeGrafter"/>
</dbReference>
<keyword evidence="3" id="KW-0813">Transport</keyword>
<feature type="domain" description="Vps52 C-terminal" evidence="7">
    <location>
        <begin position="226"/>
        <end position="272"/>
    </location>
</feature>
<reference evidence="8 9" key="1">
    <citation type="submission" date="2014-04" db="EMBL/GenBank/DDBJ databases">
        <authorList>
            <consortium name="DOE Joint Genome Institute"/>
            <person name="Kuo A."/>
            <person name="Kohler A."/>
            <person name="Nagy L.G."/>
            <person name="Floudas D."/>
            <person name="Copeland A."/>
            <person name="Barry K.W."/>
            <person name="Cichocki N."/>
            <person name="Veneault-Fourrey C."/>
            <person name="LaButti K."/>
            <person name="Lindquist E.A."/>
            <person name="Lipzen A."/>
            <person name="Lundell T."/>
            <person name="Morin E."/>
            <person name="Murat C."/>
            <person name="Sun H."/>
            <person name="Tunlid A."/>
            <person name="Henrissat B."/>
            <person name="Grigoriev I.V."/>
            <person name="Hibbett D.S."/>
            <person name="Martin F."/>
            <person name="Nordberg H.P."/>
            <person name="Cantor M.N."/>
            <person name="Hua S.X."/>
        </authorList>
    </citation>
    <scope>NUCLEOTIDE SEQUENCE [LARGE SCALE GENOMIC DNA]</scope>
    <source>
        <strain evidence="8 9">Foug A</strain>
    </source>
</reference>
<evidence type="ECO:0000259" key="6">
    <source>
        <dbReference type="Pfam" id="PF04129"/>
    </source>
</evidence>
<dbReference type="PANTHER" id="PTHR14190">
    <property type="entry name" value="SUPPRESSOR OF ACTIN MUTATIONS 2/VACUOLAR PROTEIN SORTING 52"/>
    <property type="match status" value="1"/>
</dbReference>
<feature type="domain" description="Vps52 C-terminal" evidence="7">
    <location>
        <begin position="327"/>
        <end position="500"/>
    </location>
</feature>
<dbReference type="GO" id="GO:0000938">
    <property type="term" value="C:GARP complex"/>
    <property type="evidence" value="ECO:0007669"/>
    <property type="project" value="TreeGrafter"/>
</dbReference>
<keyword evidence="5" id="KW-0333">Golgi apparatus</keyword>
<dbReference type="InterPro" id="IPR048319">
    <property type="entry name" value="Vps52_CC"/>
</dbReference>
<evidence type="ECO:0000256" key="4">
    <source>
        <dbReference type="ARBA" id="ARBA00022927"/>
    </source>
</evidence>
<evidence type="ECO:0000256" key="2">
    <source>
        <dbReference type="ARBA" id="ARBA00008180"/>
    </source>
</evidence>
<dbReference type="GO" id="GO:0015031">
    <property type="term" value="P:protein transport"/>
    <property type="evidence" value="ECO:0007669"/>
    <property type="project" value="UniProtKB-KW"/>
</dbReference>
<dbReference type="Pfam" id="PF04129">
    <property type="entry name" value="Vps52_CC"/>
    <property type="match status" value="1"/>
</dbReference>
<accession>A0A0C3AV47</accession>
<dbReference type="HOGENOM" id="CLU_029212_0_0_1"/>
<comment type="subcellular location">
    <subcellularLocation>
        <location evidence="1">Golgi apparatus</location>
        <location evidence="1">trans-Golgi network</location>
    </subcellularLocation>
</comment>
<evidence type="ECO:0000256" key="5">
    <source>
        <dbReference type="ARBA" id="ARBA00023034"/>
    </source>
</evidence>
<dbReference type="PANTHER" id="PTHR14190:SF7">
    <property type="entry name" value="VACUOLAR PROTEIN SORTING-ASSOCIATED PROTEIN 52 HOMOLOG"/>
    <property type="match status" value="1"/>
</dbReference>
<reference evidence="9" key="2">
    <citation type="submission" date="2015-01" db="EMBL/GenBank/DDBJ databases">
        <title>Evolutionary Origins and Diversification of the Mycorrhizal Mutualists.</title>
        <authorList>
            <consortium name="DOE Joint Genome Institute"/>
            <consortium name="Mycorrhizal Genomics Consortium"/>
            <person name="Kohler A."/>
            <person name="Kuo A."/>
            <person name="Nagy L.G."/>
            <person name="Floudas D."/>
            <person name="Copeland A."/>
            <person name="Barry K.W."/>
            <person name="Cichocki N."/>
            <person name="Veneault-Fourrey C."/>
            <person name="LaButti K."/>
            <person name="Lindquist E.A."/>
            <person name="Lipzen A."/>
            <person name="Lundell T."/>
            <person name="Morin E."/>
            <person name="Murat C."/>
            <person name="Riley R."/>
            <person name="Ohm R."/>
            <person name="Sun H."/>
            <person name="Tunlid A."/>
            <person name="Henrissat B."/>
            <person name="Grigoriev I.V."/>
            <person name="Hibbett D.S."/>
            <person name="Martin F."/>
        </authorList>
    </citation>
    <scope>NUCLEOTIDE SEQUENCE [LARGE SCALE GENOMIC DNA]</scope>
    <source>
        <strain evidence="9">Foug A</strain>
    </source>
</reference>
<dbReference type="GO" id="GO:0032456">
    <property type="term" value="P:endocytic recycling"/>
    <property type="evidence" value="ECO:0007669"/>
    <property type="project" value="TreeGrafter"/>
</dbReference>
<dbReference type="InterPro" id="IPR007258">
    <property type="entry name" value="Vps52"/>
</dbReference>
<evidence type="ECO:0000256" key="3">
    <source>
        <dbReference type="ARBA" id="ARBA00022448"/>
    </source>
</evidence>
<dbReference type="InterPro" id="IPR048361">
    <property type="entry name" value="Vps52_C"/>
</dbReference>
<dbReference type="Pfam" id="PF20655">
    <property type="entry name" value="Vps52_C"/>
    <property type="match status" value="2"/>
</dbReference>
<dbReference type="AlphaFoldDB" id="A0A0C3AV47"/>
<dbReference type="Proteomes" id="UP000053989">
    <property type="component" value="Unassembled WGS sequence"/>
</dbReference>
<name>A0A0C3AV47_9AGAM</name>
<protein>
    <recommendedName>
        <fullName evidence="10">Vacuolar sorting protein</fullName>
    </recommendedName>
</protein>
<evidence type="ECO:0000259" key="7">
    <source>
        <dbReference type="Pfam" id="PF20655"/>
    </source>
</evidence>
<keyword evidence="9" id="KW-1185">Reference proteome</keyword>